<dbReference type="Proteomes" id="UP000326924">
    <property type="component" value="Unassembled WGS sequence"/>
</dbReference>
<evidence type="ECO:0008006" key="4">
    <source>
        <dbReference type="Google" id="ProtNLM"/>
    </source>
</evidence>
<dbReference type="PANTHER" id="PTHR39609">
    <property type="entry name" value="RFEG-RELATED"/>
    <property type="match status" value="1"/>
</dbReference>
<sequence length="294" mass="33356">MAGSYGYHQQHIDRYEQDRYHAEQPLEYFLDGEGIEHHVIQSDLPRYLGSDAVMRRGKDPVTGRRGYLYSAYRPLTTNMIRSLKADTAKWLAEKKELRHLQRPEPGTYAPSHSPYSSSTSLGVEEQTRVRSLNADGRWPDYYHSRTHRESRATLEPSELDSSFDPSPPAVPPVPVTARQPPAHYDYSAPRPSHEQPQSSSSYVYDTSEYGQPQVYQPNGRRPPQENAAPRYPSGGYPNQPYGVHGYASGEPPLDPPPQQPQAVPPPTPIYNQATQRWEYPPQAHPYATYGRRGD</sequence>
<dbReference type="AlphaFoldDB" id="A0A5J5ER98"/>
<feature type="compositionally biased region" description="Pro residues" evidence="1">
    <location>
        <begin position="252"/>
        <end position="268"/>
    </location>
</feature>
<proteinExistence type="predicted"/>
<name>A0A5J5ER98_9PEZI</name>
<dbReference type="InParanoid" id="A0A5J5ER98"/>
<feature type="region of interest" description="Disordered" evidence="1">
    <location>
        <begin position="146"/>
        <end position="294"/>
    </location>
</feature>
<comment type="caution">
    <text evidence="2">The sequence shown here is derived from an EMBL/GenBank/DDBJ whole genome shotgun (WGS) entry which is preliminary data.</text>
</comment>
<protein>
    <recommendedName>
        <fullName evidence="4">Transcription factor RfeG</fullName>
    </recommendedName>
</protein>
<evidence type="ECO:0000313" key="2">
    <source>
        <dbReference type="EMBL" id="KAA8900561.1"/>
    </source>
</evidence>
<dbReference type="OrthoDB" id="4146887at2759"/>
<evidence type="ECO:0000256" key="1">
    <source>
        <dbReference type="SAM" id="MobiDB-lite"/>
    </source>
</evidence>
<reference evidence="2 3" key="1">
    <citation type="submission" date="2019-09" db="EMBL/GenBank/DDBJ databases">
        <title>Draft genome of the ectomycorrhizal ascomycete Sphaerosporella brunnea.</title>
        <authorList>
            <consortium name="DOE Joint Genome Institute"/>
            <person name="Benucci G.M."/>
            <person name="Marozzi G."/>
            <person name="Antonielli L."/>
            <person name="Sanchez S."/>
            <person name="Marco P."/>
            <person name="Wang X."/>
            <person name="Falini L.B."/>
            <person name="Barry K."/>
            <person name="Haridas S."/>
            <person name="Lipzen A."/>
            <person name="Labutti K."/>
            <person name="Grigoriev I.V."/>
            <person name="Murat C."/>
            <person name="Martin F."/>
            <person name="Albertini E."/>
            <person name="Donnini D."/>
            <person name="Bonito G."/>
        </authorList>
    </citation>
    <scope>NUCLEOTIDE SEQUENCE [LARGE SCALE GENOMIC DNA]</scope>
    <source>
        <strain evidence="2 3">Sb_GMNB300</strain>
    </source>
</reference>
<accession>A0A5J5ER98</accession>
<feature type="region of interest" description="Disordered" evidence="1">
    <location>
        <begin position="97"/>
        <end position="125"/>
    </location>
</feature>
<dbReference type="EMBL" id="VXIS01000152">
    <property type="protein sequence ID" value="KAA8900561.1"/>
    <property type="molecule type" value="Genomic_DNA"/>
</dbReference>
<dbReference type="PANTHER" id="PTHR39609:SF1">
    <property type="entry name" value="RFEG"/>
    <property type="match status" value="1"/>
</dbReference>
<evidence type="ECO:0000313" key="3">
    <source>
        <dbReference type="Proteomes" id="UP000326924"/>
    </source>
</evidence>
<feature type="compositionally biased region" description="Low complexity" evidence="1">
    <location>
        <begin position="107"/>
        <end position="120"/>
    </location>
</feature>
<keyword evidence="3" id="KW-1185">Reference proteome</keyword>
<gene>
    <name evidence="2" type="ORF">FN846DRAFT_139757</name>
</gene>
<organism evidence="2 3">
    <name type="scientific">Sphaerosporella brunnea</name>
    <dbReference type="NCBI Taxonomy" id="1250544"/>
    <lineage>
        <taxon>Eukaryota</taxon>
        <taxon>Fungi</taxon>
        <taxon>Dikarya</taxon>
        <taxon>Ascomycota</taxon>
        <taxon>Pezizomycotina</taxon>
        <taxon>Pezizomycetes</taxon>
        <taxon>Pezizales</taxon>
        <taxon>Pyronemataceae</taxon>
        <taxon>Sphaerosporella</taxon>
    </lineage>
</organism>
<feature type="compositionally biased region" description="Pro residues" evidence="1">
    <location>
        <begin position="165"/>
        <end position="174"/>
    </location>
</feature>
<feature type="compositionally biased region" description="Polar residues" evidence="1">
    <location>
        <begin position="194"/>
        <end position="216"/>
    </location>
</feature>